<reference evidence="2" key="1">
    <citation type="submission" date="2019-04" db="EMBL/GenBank/DDBJ databases">
        <title>Friends and foes A comparative genomics studyof 23 Aspergillus species from section Flavi.</title>
        <authorList>
            <consortium name="DOE Joint Genome Institute"/>
            <person name="Kjaerbolling I."/>
            <person name="Vesth T."/>
            <person name="Frisvad J.C."/>
            <person name="Nybo J.L."/>
            <person name="Theobald S."/>
            <person name="Kildgaard S."/>
            <person name="Isbrandt T."/>
            <person name="Kuo A."/>
            <person name="Sato A."/>
            <person name="Lyhne E.K."/>
            <person name="Kogle M.E."/>
            <person name="Wiebenga A."/>
            <person name="Kun R.S."/>
            <person name="Lubbers R.J."/>
            <person name="Makela M.R."/>
            <person name="Barry K."/>
            <person name="Chovatia M."/>
            <person name="Clum A."/>
            <person name="Daum C."/>
            <person name="Haridas S."/>
            <person name="He G."/>
            <person name="LaButti K."/>
            <person name="Lipzen A."/>
            <person name="Mondo S."/>
            <person name="Riley R."/>
            <person name="Salamov A."/>
            <person name="Simmons B.A."/>
            <person name="Magnuson J.K."/>
            <person name="Henrissat B."/>
            <person name="Mortensen U.H."/>
            <person name="Larsen T.O."/>
            <person name="Devries R.P."/>
            <person name="Grigoriev I.V."/>
            <person name="Machida M."/>
            <person name="Baker S.E."/>
            <person name="Andersen M.R."/>
        </authorList>
    </citation>
    <scope>NUCLEOTIDE SEQUENCE [LARGE SCALE GENOMIC DNA]</scope>
    <source>
        <strain evidence="2">CBS 130015</strain>
    </source>
</reference>
<organism evidence="1 2">
    <name type="scientific">Aspergillus transmontanensis</name>
    <dbReference type="NCBI Taxonomy" id="1034304"/>
    <lineage>
        <taxon>Eukaryota</taxon>
        <taxon>Fungi</taxon>
        <taxon>Dikarya</taxon>
        <taxon>Ascomycota</taxon>
        <taxon>Pezizomycotina</taxon>
        <taxon>Eurotiomycetes</taxon>
        <taxon>Eurotiomycetidae</taxon>
        <taxon>Eurotiales</taxon>
        <taxon>Aspergillaceae</taxon>
        <taxon>Aspergillus</taxon>
        <taxon>Aspergillus subgen. Circumdati</taxon>
    </lineage>
</organism>
<proteinExistence type="predicted"/>
<dbReference type="Proteomes" id="UP000325433">
    <property type="component" value="Unassembled WGS sequence"/>
</dbReference>
<evidence type="ECO:0000313" key="1">
    <source>
        <dbReference type="EMBL" id="KAE8315153.1"/>
    </source>
</evidence>
<gene>
    <name evidence="1" type="ORF">BDV41DRAFT_199672</name>
</gene>
<dbReference type="EMBL" id="ML738314">
    <property type="protein sequence ID" value="KAE8315153.1"/>
    <property type="molecule type" value="Genomic_DNA"/>
</dbReference>
<evidence type="ECO:0000313" key="2">
    <source>
        <dbReference type="Proteomes" id="UP000325433"/>
    </source>
</evidence>
<name>A0A5N6W2Y4_9EURO</name>
<sequence length="94" mass="10430">MGFSSRKCRRSFSQRFGNHTARIQRKHLVSAYGVMSGVGHIRARYSCLFGCLMCCLAVDTHPGCSGRGERDVMAFSVRLPLVAEMGNRYPTGVE</sequence>
<accession>A0A5N6W2Y4</accession>
<protein>
    <submittedName>
        <fullName evidence="1">Uncharacterized protein</fullName>
    </submittedName>
</protein>
<keyword evidence="2" id="KW-1185">Reference proteome</keyword>
<dbReference type="AlphaFoldDB" id="A0A5N6W2Y4"/>